<dbReference type="AlphaFoldDB" id="A0AAD5SP21"/>
<evidence type="ECO:0000313" key="2">
    <source>
        <dbReference type="Proteomes" id="UP001211907"/>
    </source>
</evidence>
<name>A0AAD5SP21_9FUNG</name>
<evidence type="ECO:0000313" key="1">
    <source>
        <dbReference type="EMBL" id="KAJ3089508.1"/>
    </source>
</evidence>
<comment type="caution">
    <text evidence="1">The sequence shown here is derived from an EMBL/GenBank/DDBJ whole genome shotgun (WGS) entry which is preliminary data.</text>
</comment>
<accession>A0AAD5SP21</accession>
<organism evidence="1 2">
    <name type="scientific">Physocladia obscura</name>
    <dbReference type="NCBI Taxonomy" id="109957"/>
    <lineage>
        <taxon>Eukaryota</taxon>
        <taxon>Fungi</taxon>
        <taxon>Fungi incertae sedis</taxon>
        <taxon>Chytridiomycota</taxon>
        <taxon>Chytridiomycota incertae sedis</taxon>
        <taxon>Chytridiomycetes</taxon>
        <taxon>Chytridiales</taxon>
        <taxon>Chytriomycetaceae</taxon>
        <taxon>Physocladia</taxon>
    </lineage>
</organism>
<proteinExistence type="predicted"/>
<reference evidence="1" key="1">
    <citation type="submission" date="2020-05" db="EMBL/GenBank/DDBJ databases">
        <title>Phylogenomic resolution of chytrid fungi.</title>
        <authorList>
            <person name="Stajich J.E."/>
            <person name="Amses K."/>
            <person name="Simmons R."/>
            <person name="Seto K."/>
            <person name="Myers J."/>
            <person name="Bonds A."/>
            <person name="Quandt C.A."/>
            <person name="Barry K."/>
            <person name="Liu P."/>
            <person name="Grigoriev I."/>
            <person name="Longcore J.E."/>
            <person name="James T.Y."/>
        </authorList>
    </citation>
    <scope>NUCLEOTIDE SEQUENCE</scope>
    <source>
        <strain evidence="1">JEL0513</strain>
    </source>
</reference>
<gene>
    <name evidence="1" type="ORF">HK100_007727</name>
</gene>
<dbReference type="EMBL" id="JADGJH010003669">
    <property type="protein sequence ID" value="KAJ3089508.1"/>
    <property type="molecule type" value="Genomic_DNA"/>
</dbReference>
<dbReference type="Proteomes" id="UP001211907">
    <property type="component" value="Unassembled WGS sequence"/>
</dbReference>
<sequence length="141" mass="16336">ESAKLKRKREIKTLVDTEVSHEIHDQVSSISKVCRMSPIFIWVPLIFPGKKLFVEIPECLRDISEHCENVDSDRGHQRSQESMVLDFESESVLKTIPKSIFTPYADWVQNRWGDVPKQSICKYLQEVFSPLLSIPSTTWDT</sequence>
<protein>
    <submittedName>
        <fullName evidence="1">Uncharacterized protein</fullName>
    </submittedName>
</protein>
<feature type="non-terminal residue" evidence="1">
    <location>
        <position position="1"/>
    </location>
</feature>
<keyword evidence="2" id="KW-1185">Reference proteome</keyword>